<comment type="subcellular location">
    <subcellularLocation>
        <location evidence="2">Endoplasmic reticulum membrane</location>
        <topology evidence="2">Single-pass membrane protein</topology>
    </subcellularLocation>
    <subcellularLocation>
        <location evidence="1">Nucleus</location>
    </subcellularLocation>
</comment>
<dbReference type="Gramene" id="Kaladp0046s0190.1.v1.1">
    <property type="protein sequence ID" value="Kaladp0046s0190.1.v1.1"/>
    <property type="gene ID" value="Kaladp0046s0190.v1.1"/>
</dbReference>
<keyword evidence="7" id="KW-0805">Transcription regulation</keyword>
<dbReference type="Pfam" id="PF00170">
    <property type="entry name" value="bZIP_1"/>
    <property type="match status" value="1"/>
</dbReference>
<evidence type="ECO:0000256" key="5">
    <source>
        <dbReference type="ARBA" id="ARBA00022824"/>
    </source>
</evidence>
<dbReference type="PROSITE" id="PS50217">
    <property type="entry name" value="BZIP"/>
    <property type="match status" value="1"/>
</dbReference>
<comment type="similarity">
    <text evidence="3">Belongs to the bZIP family.</text>
</comment>
<dbReference type="CDD" id="cd14704">
    <property type="entry name" value="bZIP_HY5-like"/>
    <property type="match status" value="1"/>
</dbReference>
<feature type="region of interest" description="Disordered" evidence="14">
    <location>
        <begin position="560"/>
        <end position="597"/>
    </location>
</feature>
<dbReference type="SMART" id="SM00338">
    <property type="entry name" value="BRLZ"/>
    <property type="match status" value="1"/>
</dbReference>
<evidence type="ECO:0000259" key="16">
    <source>
        <dbReference type="PROSITE" id="PS50217"/>
    </source>
</evidence>
<evidence type="ECO:0000256" key="15">
    <source>
        <dbReference type="SAM" id="Phobius"/>
    </source>
</evidence>
<feature type="compositionally biased region" description="Basic and acidic residues" evidence="14">
    <location>
        <begin position="567"/>
        <end position="582"/>
    </location>
</feature>
<evidence type="ECO:0000313" key="18">
    <source>
        <dbReference type="Proteomes" id="UP000594263"/>
    </source>
</evidence>
<evidence type="ECO:0000256" key="8">
    <source>
        <dbReference type="ARBA" id="ARBA00023125"/>
    </source>
</evidence>
<keyword evidence="18" id="KW-1185">Reference proteome</keyword>
<evidence type="ECO:0000256" key="6">
    <source>
        <dbReference type="ARBA" id="ARBA00022989"/>
    </source>
</evidence>
<keyword evidence="8" id="KW-0238">DNA-binding</keyword>
<proteinExistence type="inferred from homology"/>
<dbReference type="OMA" id="FNHNFGM"/>
<keyword evidence="4 15" id="KW-0812">Transmembrane</keyword>
<evidence type="ECO:0000256" key="9">
    <source>
        <dbReference type="ARBA" id="ARBA00023136"/>
    </source>
</evidence>
<protein>
    <recommendedName>
        <fullName evidence="16">BZIP domain-containing protein</fullName>
    </recommendedName>
</protein>
<feature type="transmembrane region" description="Helical" evidence="15">
    <location>
        <begin position="398"/>
        <end position="420"/>
    </location>
</feature>
<organism evidence="17 18">
    <name type="scientific">Kalanchoe fedtschenkoi</name>
    <name type="common">Lavender scallops</name>
    <name type="synonym">South American air plant</name>
    <dbReference type="NCBI Taxonomy" id="63787"/>
    <lineage>
        <taxon>Eukaryota</taxon>
        <taxon>Viridiplantae</taxon>
        <taxon>Streptophyta</taxon>
        <taxon>Embryophyta</taxon>
        <taxon>Tracheophyta</taxon>
        <taxon>Spermatophyta</taxon>
        <taxon>Magnoliopsida</taxon>
        <taxon>eudicotyledons</taxon>
        <taxon>Gunneridae</taxon>
        <taxon>Pentapetalae</taxon>
        <taxon>Saxifragales</taxon>
        <taxon>Crassulaceae</taxon>
        <taxon>Kalanchoe</taxon>
    </lineage>
</organism>
<keyword evidence="9 15" id="KW-0472">Membrane</keyword>
<dbReference type="GO" id="GO:0005634">
    <property type="term" value="C:nucleus"/>
    <property type="evidence" value="ECO:0007669"/>
    <property type="project" value="UniProtKB-SubCell"/>
</dbReference>
<dbReference type="GO" id="GO:0005789">
    <property type="term" value="C:endoplasmic reticulum membrane"/>
    <property type="evidence" value="ECO:0007669"/>
    <property type="project" value="UniProtKB-SubCell"/>
</dbReference>
<dbReference type="Gene3D" id="1.20.5.170">
    <property type="match status" value="1"/>
</dbReference>
<comment type="subunit">
    <text evidence="13">Interacts with BZIP28.</text>
</comment>
<feature type="compositionally biased region" description="Polar residues" evidence="14">
    <location>
        <begin position="583"/>
        <end position="593"/>
    </location>
</feature>
<evidence type="ECO:0000256" key="10">
    <source>
        <dbReference type="ARBA" id="ARBA00023163"/>
    </source>
</evidence>
<feature type="region of interest" description="Disordered" evidence="14">
    <location>
        <begin position="360"/>
        <end position="392"/>
    </location>
</feature>
<evidence type="ECO:0000256" key="14">
    <source>
        <dbReference type="SAM" id="MobiDB-lite"/>
    </source>
</evidence>
<dbReference type="GO" id="GO:0006950">
    <property type="term" value="P:response to stress"/>
    <property type="evidence" value="ECO:0007669"/>
    <property type="project" value="UniProtKB-ARBA"/>
</dbReference>
<evidence type="ECO:0000256" key="1">
    <source>
        <dbReference type="ARBA" id="ARBA00004123"/>
    </source>
</evidence>
<dbReference type="Proteomes" id="UP000594263">
    <property type="component" value="Unplaced"/>
</dbReference>
<dbReference type="InterPro" id="IPR046347">
    <property type="entry name" value="bZIP_sf"/>
</dbReference>
<dbReference type="GO" id="GO:0003677">
    <property type="term" value="F:DNA binding"/>
    <property type="evidence" value="ECO:0007669"/>
    <property type="project" value="UniProtKB-KW"/>
</dbReference>
<dbReference type="AlphaFoldDB" id="A0A7N0ZXL5"/>
<dbReference type="PANTHER" id="PTHR47416:SF3">
    <property type="entry name" value="BZIP TRANSCRIPTION FACTOR 17-RELATED"/>
    <property type="match status" value="1"/>
</dbReference>
<keyword evidence="11" id="KW-0325">Glycoprotein</keyword>
<feature type="region of interest" description="Disordered" evidence="14">
    <location>
        <begin position="466"/>
        <end position="492"/>
    </location>
</feature>
<dbReference type="PANTHER" id="PTHR47416">
    <property type="entry name" value="BASIC-LEUCINE ZIPPER TRANSCRIPTION FACTOR F-RELATED"/>
    <property type="match status" value="1"/>
</dbReference>
<sequence length="747" mass="81279">MGSVDADADAIDLIPLIPYPHSDLTAEFDSLPIPPLDPLYFNDNIGFPTDLGIGDERDEFDLDFTLEDLYMDEDSGDIFDGMAGAGGGGGCGGVGVVSADLGSPVGSKDSNSVENSEERKESTVVEVFDCACAGFKEEFEADKSGNHTSDCSGVMGQVSVDHWSRKIGEFSGEVSRPASSQGSGNAGSGLEAVEFHRKDIDRDISSRVVDYKIKLEEEGKKCMPKRKKENEHGVITESRNRKFRKAAVSMETDVNCEGPEEEKRKTRLMRNRESAQLSRQRKKHYVEELEDKVKAMHATITDLNGKISYIMAENASLRQQLGGGVMPPPHPGVYPLHPMAPMGYPWMPCPPYAMNGSQTPVVPIPRLKSQQPLTAPKSKKSDSKKSESKKTEVKTKKVASISLLGFLFFLFLFGALVPVMNIKSGGVGSQVRSLHQDRIITVNAFANRSGSGMGFGFPEGKFDNDGKGRPCKNSNVKGRTEAEAQSGESCKDGNSSLPLIASLYVPRNDKLVKIDGNLIIHSVLASEKAMASQKASPTMKSEKTGLAVAKNVAPAWAYSEAGKNRNRQSDMYRNPNERRRALTESSKTSSDDPQQWFREGLAGPMLSSGLCTEVFQFDMSPEANPGAVIPASSAMNTSSNHQSNSTQISKRINRRTLRGLPNLLNITEKHMESNYTKENFHGNNSASPMIVSVLVDPKEGSDTEADGIMGSKSLPRIFVVVLLERVKYVTYSCVLPIKGSSPHLVTS</sequence>
<feature type="domain" description="BZIP" evidence="16">
    <location>
        <begin position="261"/>
        <end position="321"/>
    </location>
</feature>
<evidence type="ECO:0000256" key="12">
    <source>
        <dbReference type="ARBA" id="ARBA00023242"/>
    </source>
</evidence>
<evidence type="ECO:0000313" key="17">
    <source>
        <dbReference type="EnsemblPlants" id="Kaladp0046s0190.1.v1.1"/>
    </source>
</evidence>
<accession>A0A7N0ZXL5</accession>
<reference evidence="17" key="1">
    <citation type="submission" date="2021-01" db="UniProtKB">
        <authorList>
            <consortium name="EnsemblPlants"/>
        </authorList>
    </citation>
    <scope>IDENTIFICATION</scope>
</reference>
<keyword evidence="12" id="KW-0539">Nucleus</keyword>
<feature type="region of interest" description="Disordered" evidence="14">
    <location>
        <begin position="250"/>
        <end position="279"/>
    </location>
</feature>
<keyword evidence="5" id="KW-0256">Endoplasmic reticulum</keyword>
<dbReference type="EnsemblPlants" id="Kaladp0046s0190.1.v1.1">
    <property type="protein sequence ID" value="Kaladp0046s0190.1.v1.1"/>
    <property type="gene ID" value="Kaladp0046s0190.v1.1"/>
</dbReference>
<keyword evidence="6 15" id="KW-1133">Transmembrane helix</keyword>
<dbReference type="SUPFAM" id="SSF57959">
    <property type="entry name" value="Leucine zipper domain"/>
    <property type="match status" value="1"/>
</dbReference>
<evidence type="ECO:0000256" key="13">
    <source>
        <dbReference type="ARBA" id="ARBA00065888"/>
    </source>
</evidence>
<evidence type="ECO:0000256" key="11">
    <source>
        <dbReference type="ARBA" id="ARBA00023180"/>
    </source>
</evidence>
<evidence type="ECO:0000256" key="7">
    <source>
        <dbReference type="ARBA" id="ARBA00023015"/>
    </source>
</evidence>
<name>A0A7N0ZXL5_KALFE</name>
<evidence type="ECO:0000256" key="2">
    <source>
        <dbReference type="ARBA" id="ARBA00004389"/>
    </source>
</evidence>
<evidence type="ECO:0000256" key="4">
    <source>
        <dbReference type="ARBA" id="ARBA00022692"/>
    </source>
</evidence>
<dbReference type="InterPro" id="IPR004827">
    <property type="entry name" value="bZIP"/>
</dbReference>
<dbReference type="GO" id="GO:0003700">
    <property type="term" value="F:DNA-binding transcription factor activity"/>
    <property type="evidence" value="ECO:0007669"/>
    <property type="project" value="InterPro"/>
</dbReference>
<dbReference type="FunFam" id="1.20.5.170:FF:000085">
    <property type="entry name" value="bZIP transcription factor 49"/>
    <property type="match status" value="1"/>
</dbReference>
<feature type="compositionally biased region" description="Basic and acidic residues" evidence="14">
    <location>
        <begin position="379"/>
        <end position="392"/>
    </location>
</feature>
<keyword evidence="10" id="KW-0804">Transcription</keyword>
<evidence type="ECO:0000256" key="3">
    <source>
        <dbReference type="ARBA" id="ARBA00007163"/>
    </source>
</evidence>